<feature type="compositionally biased region" description="Low complexity" evidence="1">
    <location>
        <begin position="586"/>
        <end position="596"/>
    </location>
</feature>
<dbReference type="KEGG" id="cre:CHLRE_07g318350v5"/>
<gene>
    <name evidence="3" type="ORF">CHLRE_07g318350v5</name>
</gene>
<organism evidence="3 4">
    <name type="scientific">Chlamydomonas reinhardtii</name>
    <name type="common">Chlamydomonas smithii</name>
    <dbReference type="NCBI Taxonomy" id="3055"/>
    <lineage>
        <taxon>Eukaryota</taxon>
        <taxon>Viridiplantae</taxon>
        <taxon>Chlorophyta</taxon>
        <taxon>core chlorophytes</taxon>
        <taxon>Chlorophyceae</taxon>
        <taxon>CS clade</taxon>
        <taxon>Chlamydomonadales</taxon>
        <taxon>Chlamydomonadaceae</taxon>
        <taxon>Chlamydomonas</taxon>
    </lineage>
</organism>
<keyword evidence="2" id="KW-1133">Transmembrane helix</keyword>
<feature type="transmembrane region" description="Helical" evidence="2">
    <location>
        <begin position="348"/>
        <end position="370"/>
    </location>
</feature>
<dbReference type="RefSeq" id="XP_042922494.1">
    <property type="nucleotide sequence ID" value="XM_043063926.1"/>
</dbReference>
<dbReference type="FunCoup" id="A0A2K3DIV1">
    <property type="interactions" value="311"/>
</dbReference>
<feature type="region of interest" description="Disordered" evidence="1">
    <location>
        <begin position="570"/>
        <end position="645"/>
    </location>
</feature>
<dbReference type="Gramene" id="PNW80458">
    <property type="protein sequence ID" value="PNW80458"/>
    <property type="gene ID" value="CHLRE_07g318350v5"/>
</dbReference>
<dbReference type="PANTHER" id="PTHR33645">
    <property type="entry name" value="AMINOPEPTIDASE (DUF3754)"/>
    <property type="match status" value="1"/>
</dbReference>
<dbReference type="PANTHER" id="PTHR33645:SF11">
    <property type="entry name" value="AMINOPEPTIDASE (DUF3754)"/>
    <property type="match status" value="1"/>
</dbReference>
<protein>
    <submittedName>
        <fullName evidence="3">Uncharacterized protein</fullName>
    </submittedName>
</protein>
<feature type="compositionally biased region" description="Basic and acidic residues" evidence="1">
    <location>
        <begin position="570"/>
        <end position="585"/>
    </location>
</feature>
<evidence type="ECO:0000256" key="1">
    <source>
        <dbReference type="SAM" id="MobiDB-lite"/>
    </source>
</evidence>
<sequence>MGGKTKVDEDRAKKATINTAQACQIVCPPDRHIPVEFNEIYMLVRTGMTTAERTRFEKIAQLVESLYAQEFMLLRRNLKHNFLRFSCGAKDQPLISAVGSGLPTVAELDNSEVKLIADFMQLMCAARFHIMTTAEWELAKADKFMFSLPVEVNWDYYDDRMLKSFWASTPERQELRARLPDMADRVLVFHRGITVAQETGMYTNEKIDLLIDYLFTKPILKLWRRIRGIKPDLVGPRTLNLTESTHAARKVVERKTLRLHMPTAWAVIKNFHKKLKLQEPAFKEVVVLYRASVDHKKKAHKLPAIQRPVDQRQREILQRRNIHMKCFHDIPMADIDVIFADKKVYLKMLTIIQMVVTVVGGLVAAAAVLLKGDKVDMNVLWSSLSLVAARCGQVYTSAQAERSKTIQDMVNILYDKTSDAQEGVMSMLLEDMADQQLKEAILTYALLLLREAEMTEQMLDADCEKFLQKQFDLSIDFAVEDALTRLEEWHMVRRIQPKGAPRPKFEALNVEEAAHNLERQWEAAFEALSEPPDVNVFPLLNLVAESEHTSAPSARRKARIEAMRAEIDAAEKEKADKEKEERDKAAAANGTTANGGLKVSSAVAGSNLKPSPSGQALPGASSLEQKKSGGGFLASLGLGGKKKEA</sequence>
<dbReference type="Proteomes" id="UP000006906">
    <property type="component" value="Chromosome 7"/>
</dbReference>
<keyword evidence="2" id="KW-0472">Membrane</keyword>
<evidence type="ECO:0000256" key="2">
    <source>
        <dbReference type="SAM" id="Phobius"/>
    </source>
</evidence>
<dbReference type="EMBL" id="CM008968">
    <property type="protein sequence ID" value="PNW80458.1"/>
    <property type="molecule type" value="Genomic_DNA"/>
</dbReference>
<name>A0A2K3DIV1_CHLRE</name>
<dbReference type="AlphaFoldDB" id="A0A2K3DIV1"/>
<reference evidence="3 4" key="1">
    <citation type="journal article" date="2007" name="Science">
        <title>The Chlamydomonas genome reveals the evolution of key animal and plant functions.</title>
        <authorList>
            <person name="Merchant S.S."/>
            <person name="Prochnik S.E."/>
            <person name="Vallon O."/>
            <person name="Harris E.H."/>
            <person name="Karpowicz S.J."/>
            <person name="Witman G.B."/>
            <person name="Terry A."/>
            <person name="Salamov A."/>
            <person name="Fritz-Laylin L.K."/>
            <person name="Marechal-Drouard L."/>
            <person name="Marshall W.F."/>
            <person name="Qu L.H."/>
            <person name="Nelson D.R."/>
            <person name="Sanderfoot A.A."/>
            <person name="Spalding M.H."/>
            <person name="Kapitonov V.V."/>
            <person name="Ren Q."/>
            <person name="Ferris P."/>
            <person name="Lindquist E."/>
            <person name="Shapiro H."/>
            <person name="Lucas S.M."/>
            <person name="Grimwood J."/>
            <person name="Schmutz J."/>
            <person name="Cardol P."/>
            <person name="Cerutti H."/>
            <person name="Chanfreau G."/>
            <person name="Chen C.L."/>
            <person name="Cognat V."/>
            <person name="Croft M.T."/>
            <person name="Dent R."/>
            <person name="Dutcher S."/>
            <person name="Fernandez E."/>
            <person name="Fukuzawa H."/>
            <person name="Gonzalez-Ballester D."/>
            <person name="Gonzalez-Halphen D."/>
            <person name="Hallmann A."/>
            <person name="Hanikenne M."/>
            <person name="Hippler M."/>
            <person name="Inwood W."/>
            <person name="Jabbari K."/>
            <person name="Kalanon M."/>
            <person name="Kuras R."/>
            <person name="Lefebvre P.A."/>
            <person name="Lemaire S.D."/>
            <person name="Lobanov A.V."/>
            <person name="Lohr M."/>
            <person name="Manuell A."/>
            <person name="Meier I."/>
            <person name="Mets L."/>
            <person name="Mittag M."/>
            <person name="Mittelmeier T."/>
            <person name="Moroney J.V."/>
            <person name="Moseley J."/>
            <person name="Napoli C."/>
            <person name="Nedelcu A.M."/>
            <person name="Niyogi K."/>
            <person name="Novoselov S.V."/>
            <person name="Paulsen I.T."/>
            <person name="Pazour G."/>
            <person name="Purton S."/>
            <person name="Ral J.P."/>
            <person name="Riano-Pachon D.M."/>
            <person name="Riekhof W."/>
            <person name="Rymarquis L."/>
            <person name="Schroda M."/>
            <person name="Stern D."/>
            <person name="Umen J."/>
            <person name="Willows R."/>
            <person name="Wilson N."/>
            <person name="Zimmer S.L."/>
            <person name="Allmer J."/>
            <person name="Balk J."/>
            <person name="Bisova K."/>
            <person name="Chen C.J."/>
            <person name="Elias M."/>
            <person name="Gendler K."/>
            <person name="Hauser C."/>
            <person name="Lamb M.R."/>
            <person name="Ledford H."/>
            <person name="Long J.C."/>
            <person name="Minagawa J."/>
            <person name="Page M.D."/>
            <person name="Pan J."/>
            <person name="Pootakham W."/>
            <person name="Roje S."/>
            <person name="Rose A."/>
            <person name="Stahlberg E."/>
            <person name="Terauchi A.M."/>
            <person name="Yang P."/>
            <person name="Ball S."/>
            <person name="Bowler C."/>
            <person name="Dieckmann C.L."/>
            <person name="Gladyshev V.N."/>
            <person name="Green P."/>
            <person name="Jorgensen R."/>
            <person name="Mayfield S."/>
            <person name="Mueller-Roeber B."/>
            <person name="Rajamani S."/>
            <person name="Sayre R.T."/>
            <person name="Brokstein P."/>
            <person name="Dubchak I."/>
            <person name="Goodstein D."/>
            <person name="Hornick L."/>
            <person name="Huang Y.W."/>
            <person name="Jhaveri J."/>
            <person name="Luo Y."/>
            <person name="Martinez D."/>
            <person name="Ngau W.C."/>
            <person name="Otillar B."/>
            <person name="Poliakov A."/>
            <person name="Porter A."/>
            <person name="Szajkowski L."/>
            <person name="Werner G."/>
            <person name="Zhou K."/>
            <person name="Grigoriev I.V."/>
            <person name="Rokhsar D.S."/>
            <person name="Grossman A.R."/>
        </authorList>
    </citation>
    <scope>NUCLEOTIDE SEQUENCE [LARGE SCALE GENOMIC DNA]</scope>
    <source>
        <strain evidence="4">CC-503</strain>
    </source>
</reference>
<accession>A0A2K3DIV1</accession>
<dbReference type="OMA" id="AWAVIKN"/>
<keyword evidence="4" id="KW-1185">Reference proteome</keyword>
<evidence type="ECO:0000313" key="3">
    <source>
        <dbReference type="EMBL" id="PNW80458.1"/>
    </source>
</evidence>
<keyword evidence="2" id="KW-0812">Transmembrane</keyword>
<dbReference type="InParanoid" id="A0A2K3DIV1"/>
<proteinExistence type="predicted"/>
<dbReference type="OrthoDB" id="2020015at2759"/>
<dbReference type="ExpressionAtlas" id="A0A2K3DIV1">
    <property type="expression patterns" value="baseline and differential"/>
</dbReference>
<dbReference type="InterPro" id="IPR022227">
    <property type="entry name" value="DUF3754"/>
</dbReference>
<dbReference type="Pfam" id="PF12576">
    <property type="entry name" value="DUF3754"/>
    <property type="match status" value="1"/>
</dbReference>
<evidence type="ECO:0000313" key="4">
    <source>
        <dbReference type="Proteomes" id="UP000006906"/>
    </source>
</evidence>
<dbReference type="GeneID" id="5726560"/>